<dbReference type="EMBL" id="WMIF01000011">
    <property type="protein sequence ID" value="MTH34935.1"/>
    <property type="molecule type" value="Genomic_DNA"/>
</dbReference>
<protein>
    <submittedName>
        <fullName evidence="1">Uncharacterized protein</fullName>
    </submittedName>
</protein>
<dbReference type="RefSeq" id="WP_155064485.1">
    <property type="nucleotide sequence ID" value="NZ_WMIF01000011.1"/>
</dbReference>
<dbReference type="Proteomes" id="UP000442533">
    <property type="component" value="Unassembled WGS sequence"/>
</dbReference>
<organism evidence="1 2">
    <name type="scientific">Paracoccus limosus</name>
    <dbReference type="NCBI Taxonomy" id="913252"/>
    <lineage>
        <taxon>Bacteria</taxon>
        <taxon>Pseudomonadati</taxon>
        <taxon>Pseudomonadota</taxon>
        <taxon>Alphaproteobacteria</taxon>
        <taxon>Rhodobacterales</taxon>
        <taxon>Paracoccaceae</taxon>
        <taxon>Paracoccus</taxon>
    </lineage>
</organism>
<name>A0A844H4J3_9RHOB</name>
<keyword evidence="2" id="KW-1185">Reference proteome</keyword>
<reference evidence="1 2" key="1">
    <citation type="submission" date="2019-11" db="EMBL/GenBank/DDBJ databases">
        <authorList>
            <person name="Dong K."/>
        </authorList>
    </citation>
    <scope>NUCLEOTIDE SEQUENCE [LARGE SCALE GENOMIC DNA]</scope>
    <source>
        <strain evidence="1 2">JCM 17370</strain>
    </source>
</reference>
<accession>A0A844H4J3</accession>
<sequence length="110" mass="12816">MTDTYYDRFMDAVSSEFEQHLQRLFPDDYGLQRIAWDAWDDFRRAKEYDGPVVLGEVEMTKRHEDAPKQTRPLFAPEAYLYYGHIPDEVIANGVVCESLDESRSDGEESS</sequence>
<proteinExistence type="predicted"/>
<evidence type="ECO:0000313" key="2">
    <source>
        <dbReference type="Proteomes" id="UP000442533"/>
    </source>
</evidence>
<evidence type="ECO:0000313" key="1">
    <source>
        <dbReference type="EMBL" id="MTH34935.1"/>
    </source>
</evidence>
<dbReference type="AlphaFoldDB" id="A0A844H4J3"/>
<comment type="caution">
    <text evidence="1">The sequence shown here is derived from an EMBL/GenBank/DDBJ whole genome shotgun (WGS) entry which is preliminary data.</text>
</comment>
<gene>
    <name evidence="1" type="ORF">GL279_10020</name>
</gene>